<gene>
    <name evidence="1" type="ORF">M378DRAFT_155496</name>
</gene>
<name>A0A0C2XN50_AMAMK</name>
<dbReference type="Proteomes" id="UP000054549">
    <property type="component" value="Unassembled WGS sequence"/>
</dbReference>
<evidence type="ECO:0000313" key="1">
    <source>
        <dbReference type="EMBL" id="KIL70563.1"/>
    </source>
</evidence>
<dbReference type="InParanoid" id="A0A0C2XN50"/>
<dbReference type="AlphaFoldDB" id="A0A0C2XN50"/>
<sequence>MSTYPDAENCSHDEMKIILQRIKLLLDNFPDQLPEKSAPESKFADFLNFTLDPDLLEKTGSEVSALSEHLKRVFGPMTRVSGTHFCGRKVSQSAFKI</sequence>
<accession>A0A0C2XN50</accession>
<evidence type="ECO:0000313" key="2">
    <source>
        <dbReference type="Proteomes" id="UP000054549"/>
    </source>
</evidence>
<reference evidence="1 2" key="1">
    <citation type="submission" date="2014-04" db="EMBL/GenBank/DDBJ databases">
        <title>Evolutionary Origins and Diversification of the Mycorrhizal Mutualists.</title>
        <authorList>
            <consortium name="DOE Joint Genome Institute"/>
            <consortium name="Mycorrhizal Genomics Consortium"/>
            <person name="Kohler A."/>
            <person name="Kuo A."/>
            <person name="Nagy L.G."/>
            <person name="Floudas D."/>
            <person name="Copeland A."/>
            <person name="Barry K.W."/>
            <person name="Cichocki N."/>
            <person name="Veneault-Fourrey C."/>
            <person name="LaButti K."/>
            <person name="Lindquist E.A."/>
            <person name="Lipzen A."/>
            <person name="Lundell T."/>
            <person name="Morin E."/>
            <person name="Murat C."/>
            <person name="Riley R."/>
            <person name="Ohm R."/>
            <person name="Sun H."/>
            <person name="Tunlid A."/>
            <person name="Henrissat B."/>
            <person name="Grigoriev I.V."/>
            <person name="Hibbett D.S."/>
            <person name="Martin F."/>
        </authorList>
    </citation>
    <scope>NUCLEOTIDE SEQUENCE [LARGE SCALE GENOMIC DNA]</scope>
    <source>
        <strain evidence="1 2">Koide BX008</strain>
    </source>
</reference>
<protein>
    <submittedName>
        <fullName evidence="1">Uncharacterized protein</fullName>
    </submittedName>
</protein>
<keyword evidence="2" id="KW-1185">Reference proteome</keyword>
<dbReference type="EMBL" id="KN818223">
    <property type="protein sequence ID" value="KIL70563.1"/>
    <property type="molecule type" value="Genomic_DNA"/>
</dbReference>
<organism evidence="1 2">
    <name type="scientific">Amanita muscaria (strain Koide BX008)</name>
    <dbReference type="NCBI Taxonomy" id="946122"/>
    <lineage>
        <taxon>Eukaryota</taxon>
        <taxon>Fungi</taxon>
        <taxon>Dikarya</taxon>
        <taxon>Basidiomycota</taxon>
        <taxon>Agaricomycotina</taxon>
        <taxon>Agaricomycetes</taxon>
        <taxon>Agaricomycetidae</taxon>
        <taxon>Agaricales</taxon>
        <taxon>Pluteineae</taxon>
        <taxon>Amanitaceae</taxon>
        <taxon>Amanita</taxon>
    </lineage>
</organism>
<proteinExistence type="predicted"/>
<dbReference type="HOGENOM" id="CLU_2346209_0_0_1"/>
<dbReference type="OrthoDB" id="3070403at2759"/>